<accession>A0ABQ9WCH7</accession>
<dbReference type="EMBL" id="JASSZA010000001">
    <property type="protein sequence ID" value="KAK2119145.1"/>
    <property type="molecule type" value="Genomic_DNA"/>
</dbReference>
<evidence type="ECO:0000313" key="3">
    <source>
        <dbReference type="Proteomes" id="UP001266305"/>
    </source>
</evidence>
<evidence type="ECO:0000313" key="2">
    <source>
        <dbReference type="EMBL" id="KAK2119145.1"/>
    </source>
</evidence>
<protein>
    <recommendedName>
        <fullName evidence="4">Dopamine receptor D4</fullName>
    </recommendedName>
</protein>
<feature type="non-terminal residue" evidence="2">
    <location>
        <position position="1"/>
    </location>
</feature>
<dbReference type="Proteomes" id="UP001266305">
    <property type="component" value="Unassembled WGS sequence"/>
</dbReference>
<organism evidence="2 3">
    <name type="scientific">Saguinus oedipus</name>
    <name type="common">Cotton-top tamarin</name>
    <name type="synonym">Oedipomidas oedipus</name>
    <dbReference type="NCBI Taxonomy" id="9490"/>
    <lineage>
        <taxon>Eukaryota</taxon>
        <taxon>Metazoa</taxon>
        <taxon>Chordata</taxon>
        <taxon>Craniata</taxon>
        <taxon>Vertebrata</taxon>
        <taxon>Euteleostomi</taxon>
        <taxon>Mammalia</taxon>
        <taxon>Eutheria</taxon>
        <taxon>Euarchontoglires</taxon>
        <taxon>Primates</taxon>
        <taxon>Haplorrhini</taxon>
        <taxon>Platyrrhini</taxon>
        <taxon>Cebidae</taxon>
        <taxon>Callitrichinae</taxon>
        <taxon>Saguinus</taxon>
    </lineage>
</organism>
<evidence type="ECO:0000256" key="1">
    <source>
        <dbReference type="SAM" id="MobiDB-lite"/>
    </source>
</evidence>
<gene>
    <name evidence="2" type="ORF">P7K49_000531</name>
</gene>
<comment type="caution">
    <text evidence="2">The sequence shown here is derived from an EMBL/GenBank/DDBJ whole genome shotgun (WGS) entry which is preliminary data.</text>
</comment>
<name>A0ABQ9WCH7_SAGOE</name>
<evidence type="ECO:0008006" key="4">
    <source>
        <dbReference type="Google" id="ProtNLM"/>
    </source>
</evidence>
<feature type="region of interest" description="Disordered" evidence="1">
    <location>
        <begin position="1"/>
        <end position="34"/>
    </location>
</feature>
<proteinExistence type="predicted"/>
<keyword evidence="3" id="KW-1185">Reference proteome</keyword>
<sequence>ASSIPPRPGSRPPPLLPPPPGARSRVPPAPPLPPACRRACAGLGGVRAGRVRYVSAARPPRPGPQPRPRPRPRSGGSGGGGRSLPRHGPGRRQHMAASAAMS</sequence>
<feature type="region of interest" description="Disordered" evidence="1">
    <location>
        <begin position="53"/>
        <end position="102"/>
    </location>
</feature>
<feature type="compositionally biased region" description="Basic residues" evidence="1">
    <location>
        <begin position="84"/>
        <end position="94"/>
    </location>
</feature>
<reference evidence="2 3" key="1">
    <citation type="submission" date="2023-05" db="EMBL/GenBank/DDBJ databases">
        <title>B98-5 Cell Line De Novo Hybrid Assembly: An Optical Mapping Approach.</title>
        <authorList>
            <person name="Kananen K."/>
            <person name="Auerbach J.A."/>
            <person name="Kautto E."/>
            <person name="Blachly J.S."/>
        </authorList>
    </citation>
    <scope>NUCLEOTIDE SEQUENCE [LARGE SCALE GENOMIC DNA]</scope>
    <source>
        <strain evidence="2">B95-8</strain>
        <tissue evidence="2">Cell line</tissue>
    </source>
</reference>
<feature type="non-terminal residue" evidence="2">
    <location>
        <position position="102"/>
    </location>
</feature>